<accession>A0A4Y2ARD5</accession>
<evidence type="ECO:0000313" key="2">
    <source>
        <dbReference type="EMBL" id="GBL81564.1"/>
    </source>
</evidence>
<name>A0A4Y2ARD5_ARAVE</name>
<protein>
    <submittedName>
        <fullName evidence="2">Uncharacterized protein</fullName>
    </submittedName>
</protein>
<dbReference type="Proteomes" id="UP000499080">
    <property type="component" value="Unassembled WGS sequence"/>
</dbReference>
<evidence type="ECO:0000313" key="3">
    <source>
        <dbReference type="Proteomes" id="UP000499080"/>
    </source>
</evidence>
<gene>
    <name evidence="2" type="ORF">AVEN_93368_1</name>
</gene>
<dbReference type="PANTHER" id="PTHR47331">
    <property type="entry name" value="PHD-TYPE DOMAIN-CONTAINING PROTEIN"/>
    <property type="match status" value="1"/>
</dbReference>
<dbReference type="AlphaFoldDB" id="A0A4Y2ARD5"/>
<comment type="caution">
    <text evidence="2">The sequence shown here is derived from an EMBL/GenBank/DDBJ whole genome shotgun (WGS) entry which is preliminary data.</text>
</comment>
<dbReference type="EMBL" id="BGPR01000026">
    <property type="protein sequence ID" value="GBL81564.1"/>
    <property type="molecule type" value="Genomic_DNA"/>
</dbReference>
<dbReference type="OrthoDB" id="6429609at2759"/>
<sequence>MDLNARKNFVKRNYLCFLSLNSHKYKECPNNYLKCSICRGKHNSLLHEDIKSNNSSVSDPKPNSRRNINHTAEGSVRQREQMLCNESTNLQVTINSSTSINNSKCTSFLPTAKVLLHNNEGLKRKNDRLSLSGISGVPEGTTRDSIKLKIGSRFNEEFVTVNAYILNKVTSQIPVENIDTKDLDYLKGVTLSAEDFSRPSECDIILGSDCFFTILRNGRIIGSEGQPITQSTMFGWVVAG</sequence>
<evidence type="ECO:0000256" key="1">
    <source>
        <dbReference type="SAM" id="MobiDB-lite"/>
    </source>
</evidence>
<dbReference type="PANTHER" id="PTHR47331:SF5">
    <property type="entry name" value="RIBONUCLEASE H"/>
    <property type="match status" value="1"/>
</dbReference>
<feature type="region of interest" description="Disordered" evidence="1">
    <location>
        <begin position="49"/>
        <end position="69"/>
    </location>
</feature>
<organism evidence="2 3">
    <name type="scientific">Araneus ventricosus</name>
    <name type="common">Orbweaver spider</name>
    <name type="synonym">Epeira ventricosa</name>
    <dbReference type="NCBI Taxonomy" id="182803"/>
    <lineage>
        <taxon>Eukaryota</taxon>
        <taxon>Metazoa</taxon>
        <taxon>Ecdysozoa</taxon>
        <taxon>Arthropoda</taxon>
        <taxon>Chelicerata</taxon>
        <taxon>Arachnida</taxon>
        <taxon>Araneae</taxon>
        <taxon>Araneomorphae</taxon>
        <taxon>Entelegynae</taxon>
        <taxon>Araneoidea</taxon>
        <taxon>Araneidae</taxon>
        <taxon>Araneus</taxon>
    </lineage>
</organism>
<proteinExistence type="predicted"/>
<keyword evidence="3" id="KW-1185">Reference proteome</keyword>
<reference evidence="2 3" key="1">
    <citation type="journal article" date="2019" name="Sci. Rep.">
        <title>Orb-weaving spider Araneus ventricosus genome elucidates the spidroin gene catalogue.</title>
        <authorList>
            <person name="Kono N."/>
            <person name="Nakamura H."/>
            <person name="Ohtoshi R."/>
            <person name="Moran D.A.P."/>
            <person name="Shinohara A."/>
            <person name="Yoshida Y."/>
            <person name="Fujiwara M."/>
            <person name="Mori M."/>
            <person name="Tomita M."/>
            <person name="Arakawa K."/>
        </authorList>
    </citation>
    <scope>NUCLEOTIDE SEQUENCE [LARGE SCALE GENOMIC DNA]</scope>
</reference>